<dbReference type="Pfam" id="PF14244">
    <property type="entry name" value="Retrotran_gag_3"/>
    <property type="match status" value="1"/>
</dbReference>
<proteinExistence type="predicted"/>
<dbReference type="Proteomes" id="UP000596660">
    <property type="component" value="Unplaced"/>
</dbReference>
<dbReference type="PANTHER" id="PTHR37610">
    <property type="entry name" value="CCHC-TYPE DOMAIN-CONTAINING PROTEIN"/>
    <property type="match status" value="1"/>
</dbReference>
<evidence type="ECO:0000256" key="1">
    <source>
        <dbReference type="SAM" id="MobiDB-lite"/>
    </source>
</evidence>
<evidence type="ECO:0008006" key="6">
    <source>
        <dbReference type="Google" id="ProtNLM"/>
    </source>
</evidence>
<keyword evidence="5" id="KW-1185">Reference proteome</keyword>
<reference evidence="4" key="2">
    <citation type="submission" date="2021-03" db="UniProtKB">
        <authorList>
            <consortium name="EnsemblPlants"/>
        </authorList>
    </citation>
    <scope>IDENTIFICATION</scope>
</reference>
<evidence type="ECO:0000259" key="3">
    <source>
        <dbReference type="Pfam" id="PF22936"/>
    </source>
</evidence>
<feature type="domain" description="Retrotransposon Copia-like N-terminal" evidence="2">
    <location>
        <begin position="27"/>
        <end position="70"/>
    </location>
</feature>
<name>A0A803LC78_CHEQI</name>
<evidence type="ECO:0000313" key="5">
    <source>
        <dbReference type="Proteomes" id="UP000596660"/>
    </source>
</evidence>
<dbReference type="Gramene" id="AUR62009467-RA">
    <property type="protein sequence ID" value="AUR62009467-RA:cds"/>
    <property type="gene ID" value="AUR62009467"/>
</dbReference>
<protein>
    <recommendedName>
        <fullName evidence="6">Retrotransposon Copia-like N-terminal domain-containing protein</fullName>
    </recommendedName>
</protein>
<dbReference type="InterPro" id="IPR054722">
    <property type="entry name" value="PolX-like_BBD"/>
</dbReference>
<feature type="domain" description="Retrovirus-related Pol polyprotein from transposon TNT 1-94-like beta-barrel" evidence="3">
    <location>
        <begin position="398"/>
        <end position="473"/>
    </location>
</feature>
<dbReference type="PANTHER" id="PTHR37610:SF40">
    <property type="entry name" value="OS01G0909600 PROTEIN"/>
    <property type="match status" value="1"/>
</dbReference>
<organism evidence="4 5">
    <name type="scientific">Chenopodium quinoa</name>
    <name type="common">Quinoa</name>
    <dbReference type="NCBI Taxonomy" id="63459"/>
    <lineage>
        <taxon>Eukaryota</taxon>
        <taxon>Viridiplantae</taxon>
        <taxon>Streptophyta</taxon>
        <taxon>Embryophyta</taxon>
        <taxon>Tracheophyta</taxon>
        <taxon>Spermatophyta</taxon>
        <taxon>Magnoliopsida</taxon>
        <taxon>eudicotyledons</taxon>
        <taxon>Gunneridae</taxon>
        <taxon>Pentapetalae</taxon>
        <taxon>Caryophyllales</taxon>
        <taxon>Chenopodiaceae</taxon>
        <taxon>Chenopodioideae</taxon>
        <taxon>Atripliceae</taxon>
        <taxon>Chenopodium</taxon>
    </lineage>
</organism>
<reference evidence="4" key="1">
    <citation type="journal article" date="2017" name="Nature">
        <title>The genome of Chenopodium quinoa.</title>
        <authorList>
            <person name="Jarvis D.E."/>
            <person name="Ho Y.S."/>
            <person name="Lightfoot D.J."/>
            <person name="Schmoeckel S.M."/>
            <person name="Li B."/>
            <person name="Borm T.J.A."/>
            <person name="Ohyanagi H."/>
            <person name="Mineta K."/>
            <person name="Michell C.T."/>
            <person name="Saber N."/>
            <person name="Kharbatia N.M."/>
            <person name="Rupper R.R."/>
            <person name="Sharp A.R."/>
            <person name="Dally N."/>
            <person name="Boughton B.A."/>
            <person name="Woo Y.H."/>
            <person name="Gao G."/>
            <person name="Schijlen E.G.W.M."/>
            <person name="Guo X."/>
            <person name="Momin A.A."/>
            <person name="Negrao S."/>
            <person name="Al-Babili S."/>
            <person name="Gehring C."/>
            <person name="Roessner U."/>
            <person name="Jung C."/>
            <person name="Murphy K."/>
            <person name="Arold S.T."/>
            <person name="Gojobori T."/>
            <person name="van der Linden C.G."/>
            <person name="van Loo E.N."/>
            <person name="Jellen E.N."/>
            <person name="Maughan P.J."/>
            <person name="Tester M."/>
        </authorList>
    </citation>
    <scope>NUCLEOTIDE SEQUENCE [LARGE SCALE GENOMIC DNA]</scope>
    <source>
        <strain evidence="4">cv. PI 614886</strain>
    </source>
</reference>
<dbReference type="InterPro" id="IPR029472">
    <property type="entry name" value="Copia-like_N"/>
</dbReference>
<dbReference type="EnsemblPlants" id="AUR62009467-RA">
    <property type="protein sequence ID" value="AUR62009467-RA:cds"/>
    <property type="gene ID" value="AUR62009467"/>
</dbReference>
<sequence>MAASTDPQIQTQNSVNFADPYYLSNGDHPGMQLGNHILTGSNFLNWSRTVRMALIARNKLQFVDGTLPSPSPDYQKWIRNDYMVMSWLLNSVDKSLAESFMFVNSSADLWKEISERFGQSNAPQVFELHISLSSSNQNNDSIAEYYGRLKSVWDQLQILEGFPDCTCEALKLCSCGVLKKILEMDQRRKLMQLLAGLNRNYDQVKTNLLSLDPLPSINKAYHTLQQIEQQNKLNLLATNSVETNSMNAAANAVMTPKVFPKPSYMQNPDYKKIKSDLLCTHCKKRGHGVDSCFKLYGVPTWYTELKRKAPANVRLAGNASGSAGILGKAPVQGDEHGSSISSADPTAMTHMYNELLRMIQNKSPSSLDNPLSSAINFAGTTIAFHVDNLKHVFDKTAWIIDTGASDHMVGNLDLFASIHKLKNPIKVSLPDGTFTFVLYAGSVALTVDLLIHNVFYIPSFKHNLLSVGRLLDHHSLVAHFEKDSCLFQDLVSKQVKAVRTRFSGLYKFSSTSSDFHSSVNNIQHVDVSMLANNLITKSVLPSIDVVHARKFRTMVNPALDVNPVTQDFLQHLPNSDSDSDSQNHALDSSSDHSFSDQIYSPLLHHDSSSPSSSSDSVPSLRVSTRIKTLPKKFDNFQVKIPGLKPASVSSDSDASSSFNTFSESPVSVLDHSLQGLKLCGFEGNILPEIYRKLIDLMTKPLGAEQHKFLSLKLGLISQVPSQDWSCCVQAIQS</sequence>
<feature type="region of interest" description="Disordered" evidence="1">
    <location>
        <begin position="569"/>
        <end position="593"/>
    </location>
</feature>
<evidence type="ECO:0000259" key="2">
    <source>
        <dbReference type="Pfam" id="PF14244"/>
    </source>
</evidence>
<dbReference type="Pfam" id="PF22936">
    <property type="entry name" value="Pol_BBD"/>
    <property type="match status" value="1"/>
</dbReference>
<accession>A0A803LC78</accession>
<dbReference type="AlphaFoldDB" id="A0A803LC78"/>
<evidence type="ECO:0000313" key="4">
    <source>
        <dbReference type="EnsemblPlants" id="AUR62009467-RA:cds"/>
    </source>
</evidence>
<feature type="compositionally biased region" description="Polar residues" evidence="1">
    <location>
        <begin position="569"/>
        <end position="588"/>
    </location>
</feature>